<gene>
    <name evidence="1" type="ORF">HID58_085191</name>
</gene>
<name>A0ABQ7XLW9_BRANA</name>
<dbReference type="Proteomes" id="UP000824890">
    <property type="component" value="Unassembled WGS sequence"/>
</dbReference>
<reference evidence="1 2" key="1">
    <citation type="submission" date="2021-05" db="EMBL/GenBank/DDBJ databases">
        <title>Genome Assembly of Synthetic Allotetraploid Brassica napus Reveals Homoeologous Exchanges between Subgenomes.</title>
        <authorList>
            <person name="Davis J.T."/>
        </authorList>
    </citation>
    <scope>NUCLEOTIDE SEQUENCE [LARGE SCALE GENOMIC DNA]</scope>
    <source>
        <strain evidence="2">cv. Da-Ae</strain>
        <tissue evidence="1">Seedling</tissue>
    </source>
</reference>
<evidence type="ECO:0000313" key="1">
    <source>
        <dbReference type="EMBL" id="KAH0856930.1"/>
    </source>
</evidence>
<proteinExistence type="predicted"/>
<keyword evidence="2" id="KW-1185">Reference proteome</keyword>
<protein>
    <submittedName>
        <fullName evidence="1">Uncharacterized protein</fullName>
    </submittedName>
</protein>
<accession>A0ABQ7XLW9</accession>
<comment type="caution">
    <text evidence="1">The sequence shown here is derived from an EMBL/GenBank/DDBJ whole genome shotgun (WGS) entry which is preliminary data.</text>
</comment>
<dbReference type="EMBL" id="JAGKQM010000019">
    <property type="protein sequence ID" value="KAH0856930.1"/>
    <property type="molecule type" value="Genomic_DNA"/>
</dbReference>
<sequence length="157" mass="17739">MVNRIDCPLHDPSSMVCERWSLNSINRCELASVLQPSRSLILGSERGWRADGVDMLLLSHGELIATVYEIKMPKKMMKKNVEPAEIEEGKVNIGPELRFINQMKNNFLIFFNLTVDECEVSCDGMKGYLSPCSGETRPLIFRCPVKGMEGILTNQLM</sequence>
<evidence type="ECO:0000313" key="2">
    <source>
        <dbReference type="Proteomes" id="UP000824890"/>
    </source>
</evidence>
<organism evidence="1 2">
    <name type="scientific">Brassica napus</name>
    <name type="common">Rape</name>
    <dbReference type="NCBI Taxonomy" id="3708"/>
    <lineage>
        <taxon>Eukaryota</taxon>
        <taxon>Viridiplantae</taxon>
        <taxon>Streptophyta</taxon>
        <taxon>Embryophyta</taxon>
        <taxon>Tracheophyta</taxon>
        <taxon>Spermatophyta</taxon>
        <taxon>Magnoliopsida</taxon>
        <taxon>eudicotyledons</taxon>
        <taxon>Gunneridae</taxon>
        <taxon>Pentapetalae</taxon>
        <taxon>rosids</taxon>
        <taxon>malvids</taxon>
        <taxon>Brassicales</taxon>
        <taxon>Brassicaceae</taxon>
        <taxon>Brassiceae</taxon>
        <taxon>Brassica</taxon>
    </lineage>
</organism>